<dbReference type="Gene3D" id="2.60.40.10">
    <property type="entry name" value="Immunoglobulins"/>
    <property type="match status" value="2"/>
</dbReference>
<dbReference type="Gene3D" id="3.40.50.410">
    <property type="entry name" value="von Willebrand factor, type A domain"/>
    <property type="match status" value="1"/>
</dbReference>
<reference evidence="4 5" key="1">
    <citation type="submission" date="2021-01" db="EMBL/GenBank/DDBJ databases">
        <title>Whole genome shotgun sequence of Plantactinospora mayteni NBRC 109088.</title>
        <authorList>
            <person name="Komaki H."/>
            <person name="Tamura T."/>
        </authorList>
    </citation>
    <scope>NUCLEOTIDE SEQUENCE [LARGE SCALE GENOMIC DNA]</scope>
    <source>
        <strain evidence="4 5">NBRC 109088</strain>
    </source>
</reference>
<dbReference type="PROSITE" id="PS50093">
    <property type="entry name" value="PKD"/>
    <property type="match status" value="1"/>
</dbReference>
<evidence type="ECO:0008006" key="6">
    <source>
        <dbReference type="Google" id="ProtNLM"/>
    </source>
</evidence>
<protein>
    <recommendedName>
        <fullName evidence="6">VWA domain-containing protein</fullName>
    </recommendedName>
</protein>
<feature type="domain" description="VWFA" evidence="3">
    <location>
        <begin position="78"/>
        <end position="308"/>
    </location>
</feature>
<dbReference type="CDD" id="cd00146">
    <property type="entry name" value="PKD"/>
    <property type="match status" value="1"/>
</dbReference>
<dbReference type="InterPro" id="IPR036465">
    <property type="entry name" value="vWFA_dom_sf"/>
</dbReference>
<feature type="signal peptide" evidence="1">
    <location>
        <begin position="1"/>
        <end position="31"/>
    </location>
</feature>
<keyword evidence="5" id="KW-1185">Reference proteome</keyword>
<dbReference type="InterPro" id="IPR000601">
    <property type="entry name" value="PKD_dom"/>
</dbReference>
<organism evidence="4 5">
    <name type="scientific">Plantactinospora mayteni</name>
    <dbReference type="NCBI Taxonomy" id="566021"/>
    <lineage>
        <taxon>Bacteria</taxon>
        <taxon>Bacillati</taxon>
        <taxon>Actinomycetota</taxon>
        <taxon>Actinomycetes</taxon>
        <taxon>Micromonosporales</taxon>
        <taxon>Micromonosporaceae</taxon>
        <taxon>Plantactinospora</taxon>
    </lineage>
</organism>
<feature type="domain" description="PKD" evidence="2">
    <location>
        <begin position="410"/>
        <end position="471"/>
    </location>
</feature>
<keyword evidence="1" id="KW-0732">Signal</keyword>
<gene>
    <name evidence="4" type="ORF">Pma05_08140</name>
</gene>
<dbReference type="SUPFAM" id="SSF49299">
    <property type="entry name" value="PKD domain"/>
    <property type="match status" value="2"/>
</dbReference>
<evidence type="ECO:0000259" key="2">
    <source>
        <dbReference type="PROSITE" id="PS50093"/>
    </source>
</evidence>
<dbReference type="NCBIfam" id="NF040603">
    <property type="entry name" value="choice_anch_P"/>
    <property type="match status" value="1"/>
</dbReference>
<dbReference type="SUPFAM" id="SSF53300">
    <property type="entry name" value="vWA-like"/>
    <property type="match status" value="1"/>
</dbReference>
<name>A0ABQ4EHM9_9ACTN</name>
<dbReference type="RefSeq" id="WP_203855907.1">
    <property type="nucleotide sequence ID" value="NZ_BAAAZQ010000002.1"/>
</dbReference>
<dbReference type="InterPro" id="IPR002035">
    <property type="entry name" value="VWF_A"/>
</dbReference>
<sequence length="735" mass="72184">MKRARSAWAGTTGVAVTALALVLATGVPARAVDDNLPGGTSISVTIDTPANGAVLPPGPVTVTGTASVGTGQPVANTAVIYVLDVSGSTDAGGNSCGRIIECEIAAARNLNDKIVTDPAVAGTVGGVGAVVFGSTAVAADVVPGGTPDDLITGPDSDLGGTGPDAGDRDIEEVLSSAFSNAAGNGGVNDFTHREVEGATDFADAVTRARAVAAAAQEERKIVVFLSDGVATDGAVGGVQAALAGTPEEVDIYTFAVGSGSSCSNTGGGRGSLQQITAATVPGGQCVEVPTEALPDFLPGVITSELSSLALSTTGPGGPYTPIGNADIQPDLPQAPGPKNVTYSTGTPALAAGTHQICVRAFGSDGGGAGFVTDCRTVVINAPPVVEAGGPYSGQEGTPVGIAGDVTDPDGPPASLDWDVSGGGEPGATCAFGNQAALTTTVTCTDNGTYTLTLTADDGVNPPVAATATLTLSNVAPVVSISAPANGALFTRGTPVSFTAPFTDIGTNDTHTCSVDFDDGSPLAAGTVNESAGAGTCAISHAFTALGPHNVLVRVTDDDGGSATAVVRVVVYLRGGAFALQATGLLLTVPRTPDVTCPPDEARTSVAVNAPPLLTTGVLNARCTLDPDTGTTTARATVAGANLLGGLVNLSTIESTSVAGPAGITRTSRVVGTINGAAVGTSSPVTIGIPGVAVVYLNESTTNPNGQLVQTAVRVQVLGLLGLPSEEIVLSRSYLG</sequence>
<feature type="chain" id="PRO_5047204039" description="VWA domain-containing protein" evidence="1">
    <location>
        <begin position="32"/>
        <end position="735"/>
    </location>
</feature>
<evidence type="ECO:0000313" key="4">
    <source>
        <dbReference type="EMBL" id="GIG94241.1"/>
    </source>
</evidence>
<dbReference type="InterPro" id="IPR035986">
    <property type="entry name" value="PKD_dom_sf"/>
</dbReference>
<proteinExistence type="predicted"/>
<evidence type="ECO:0000256" key="1">
    <source>
        <dbReference type="SAM" id="SignalP"/>
    </source>
</evidence>
<dbReference type="EMBL" id="BONX01000004">
    <property type="protein sequence ID" value="GIG94241.1"/>
    <property type="molecule type" value="Genomic_DNA"/>
</dbReference>
<accession>A0ABQ4EHM9</accession>
<comment type="caution">
    <text evidence="4">The sequence shown here is derived from an EMBL/GenBank/DDBJ whole genome shotgun (WGS) entry which is preliminary data.</text>
</comment>
<dbReference type="SMART" id="SM00089">
    <property type="entry name" value="PKD"/>
    <property type="match status" value="2"/>
</dbReference>
<dbReference type="InterPro" id="IPR013783">
    <property type="entry name" value="Ig-like_fold"/>
</dbReference>
<evidence type="ECO:0000259" key="3">
    <source>
        <dbReference type="PROSITE" id="PS50234"/>
    </source>
</evidence>
<evidence type="ECO:0000313" key="5">
    <source>
        <dbReference type="Proteomes" id="UP000621500"/>
    </source>
</evidence>
<dbReference type="InterPro" id="IPR022409">
    <property type="entry name" value="PKD/Chitinase_dom"/>
</dbReference>
<dbReference type="PROSITE" id="PS50234">
    <property type="entry name" value="VWFA"/>
    <property type="match status" value="1"/>
</dbReference>
<dbReference type="Proteomes" id="UP000621500">
    <property type="component" value="Unassembled WGS sequence"/>
</dbReference>
<dbReference type="Pfam" id="PF18911">
    <property type="entry name" value="PKD_4"/>
    <property type="match status" value="1"/>
</dbReference>